<evidence type="ECO:0000313" key="7">
    <source>
        <dbReference type="Proteomes" id="UP000501690"/>
    </source>
</evidence>
<reference evidence="6 7" key="1">
    <citation type="submission" date="2019-04" db="EMBL/GenBank/DDBJ databases">
        <title>An improved genome assembly and genetic linkage map for asparagus bean, Vigna unguiculata ssp. sesquipedialis.</title>
        <authorList>
            <person name="Xia Q."/>
            <person name="Zhang R."/>
            <person name="Dong Y."/>
        </authorList>
    </citation>
    <scope>NUCLEOTIDE SEQUENCE [LARGE SCALE GENOMIC DNA]</scope>
    <source>
        <tissue evidence="6">Leaf</tissue>
    </source>
</reference>
<evidence type="ECO:0000256" key="4">
    <source>
        <dbReference type="ARBA" id="ARBA00023242"/>
    </source>
</evidence>
<evidence type="ECO:0000256" key="2">
    <source>
        <dbReference type="ARBA" id="ARBA00004496"/>
    </source>
</evidence>
<dbReference type="InterPro" id="IPR025265">
    <property type="entry name" value="WPP_dom"/>
</dbReference>
<dbReference type="AlphaFoldDB" id="A0A4D6MTN5"/>
<evidence type="ECO:0000313" key="6">
    <source>
        <dbReference type="EMBL" id="QCE04134.1"/>
    </source>
</evidence>
<name>A0A4D6MTN5_VIGUN</name>
<keyword evidence="7" id="KW-1185">Reference proteome</keyword>
<dbReference type="GO" id="GO:0005634">
    <property type="term" value="C:nucleus"/>
    <property type="evidence" value="ECO:0007669"/>
    <property type="project" value="UniProtKB-SubCell"/>
</dbReference>
<protein>
    <recommendedName>
        <fullName evidence="5">WPP domain-containing protein</fullName>
    </recommendedName>
</protein>
<keyword evidence="3" id="KW-0963">Cytoplasm</keyword>
<comment type="subcellular location">
    <subcellularLocation>
        <location evidence="2">Cytoplasm</location>
    </subcellularLocation>
    <subcellularLocation>
        <location evidence="1">Nucleus</location>
    </subcellularLocation>
</comment>
<dbReference type="Proteomes" id="UP000501690">
    <property type="component" value="Linkage Group LG8"/>
</dbReference>
<accession>A0A4D6MTN5</accession>
<dbReference type="Pfam" id="PF13943">
    <property type="entry name" value="WPP"/>
    <property type="match status" value="1"/>
</dbReference>
<gene>
    <name evidence="6" type="ORF">DEO72_LG8g2167</name>
</gene>
<dbReference type="GO" id="GO:0005737">
    <property type="term" value="C:cytoplasm"/>
    <property type="evidence" value="ECO:0007669"/>
    <property type="project" value="UniProtKB-SubCell"/>
</dbReference>
<proteinExistence type="predicted"/>
<dbReference type="InterPro" id="IPR038214">
    <property type="entry name" value="WPP_sf"/>
</dbReference>
<feature type="domain" description="WPP" evidence="5">
    <location>
        <begin position="55"/>
        <end position="100"/>
    </location>
</feature>
<evidence type="ECO:0000256" key="1">
    <source>
        <dbReference type="ARBA" id="ARBA00004123"/>
    </source>
</evidence>
<dbReference type="Gene3D" id="1.10.246.200">
    <property type="entry name" value="WPP domain"/>
    <property type="match status" value="1"/>
</dbReference>
<evidence type="ECO:0000256" key="3">
    <source>
        <dbReference type="ARBA" id="ARBA00022490"/>
    </source>
</evidence>
<sequence>MVWTPTTAGIVDIVSNGQDHAAVRDISTIVWTREEGVTLISRWGGRKRRMCRCRFPSVLSKRYDTLSSDEASVVAHQIEGEAFSFAGASAATSADGIETLHGRLRVAPLLFCALLQVGGPVGGGAVAESSCNWCVKMASVLIYPKQKNPFMASVPLQPRQKVPPFGRIAICLSDGAWWRHGAPSVAEMMEEAWKSGRQVCRLLLAMDRRTWPCGFTSPPRCSTPVPQPLSVEVWRQRF</sequence>
<organism evidence="6 7">
    <name type="scientific">Vigna unguiculata</name>
    <name type="common">Cowpea</name>
    <dbReference type="NCBI Taxonomy" id="3917"/>
    <lineage>
        <taxon>Eukaryota</taxon>
        <taxon>Viridiplantae</taxon>
        <taxon>Streptophyta</taxon>
        <taxon>Embryophyta</taxon>
        <taxon>Tracheophyta</taxon>
        <taxon>Spermatophyta</taxon>
        <taxon>Magnoliopsida</taxon>
        <taxon>eudicotyledons</taxon>
        <taxon>Gunneridae</taxon>
        <taxon>Pentapetalae</taxon>
        <taxon>rosids</taxon>
        <taxon>fabids</taxon>
        <taxon>Fabales</taxon>
        <taxon>Fabaceae</taxon>
        <taxon>Papilionoideae</taxon>
        <taxon>50 kb inversion clade</taxon>
        <taxon>NPAAA clade</taxon>
        <taxon>indigoferoid/millettioid clade</taxon>
        <taxon>Phaseoleae</taxon>
        <taxon>Vigna</taxon>
    </lineage>
</organism>
<evidence type="ECO:0000259" key="5">
    <source>
        <dbReference type="Pfam" id="PF13943"/>
    </source>
</evidence>
<keyword evidence="4" id="KW-0539">Nucleus</keyword>
<dbReference type="EMBL" id="CP039352">
    <property type="protein sequence ID" value="QCE04134.1"/>
    <property type="molecule type" value="Genomic_DNA"/>
</dbReference>